<dbReference type="EMBL" id="SNRW01030480">
    <property type="protein sequence ID" value="KAA6358027.1"/>
    <property type="molecule type" value="Genomic_DNA"/>
</dbReference>
<dbReference type="Proteomes" id="UP000324800">
    <property type="component" value="Unassembled WGS sequence"/>
</dbReference>
<name>A0A5J4TID8_9EUKA</name>
<accession>A0A5J4TID8</accession>
<gene>
    <name evidence="2" type="ORF">EZS28_046445</name>
</gene>
<sequence>MIRISMMNQERDLRNFERQSQQKESSRYVNAKIIT</sequence>
<feature type="non-terminal residue" evidence="2">
    <location>
        <position position="35"/>
    </location>
</feature>
<evidence type="ECO:0000256" key="1">
    <source>
        <dbReference type="SAM" id="MobiDB-lite"/>
    </source>
</evidence>
<comment type="caution">
    <text evidence="2">The sequence shown here is derived from an EMBL/GenBank/DDBJ whole genome shotgun (WGS) entry which is preliminary data.</text>
</comment>
<feature type="region of interest" description="Disordered" evidence="1">
    <location>
        <begin position="1"/>
        <end position="35"/>
    </location>
</feature>
<feature type="compositionally biased region" description="Basic and acidic residues" evidence="1">
    <location>
        <begin position="9"/>
        <end position="26"/>
    </location>
</feature>
<proteinExistence type="predicted"/>
<evidence type="ECO:0000313" key="2">
    <source>
        <dbReference type="EMBL" id="KAA6358027.1"/>
    </source>
</evidence>
<organism evidence="2 3">
    <name type="scientific">Streblomastix strix</name>
    <dbReference type="NCBI Taxonomy" id="222440"/>
    <lineage>
        <taxon>Eukaryota</taxon>
        <taxon>Metamonada</taxon>
        <taxon>Preaxostyla</taxon>
        <taxon>Oxymonadida</taxon>
        <taxon>Streblomastigidae</taxon>
        <taxon>Streblomastix</taxon>
    </lineage>
</organism>
<protein>
    <submittedName>
        <fullName evidence="2">Uncharacterized protein</fullName>
    </submittedName>
</protein>
<dbReference type="AlphaFoldDB" id="A0A5J4TID8"/>
<evidence type="ECO:0000313" key="3">
    <source>
        <dbReference type="Proteomes" id="UP000324800"/>
    </source>
</evidence>
<reference evidence="2 3" key="1">
    <citation type="submission" date="2019-03" db="EMBL/GenBank/DDBJ databases">
        <title>Single cell metagenomics reveals metabolic interactions within the superorganism composed of flagellate Streblomastix strix and complex community of Bacteroidetes bacteria on its surface.</title>
        <authorList>
            <person name="Treitli S.C."/>
            <person name="Kolisko M."/>
            <person name="Husnik F."/>
            <person name="Keeling P."/>
            <person name="Hampl V."/>
        </authorList>
    </citation>
    <scope>NUCLEOTIDE SEQUENCE [LARGE SCALE GENOMIC DNA]</scope>
    <source>
        <strain evidence="2">ST1C</strain>
    </source>
</reference>